<protein>
    <recommendedName>
        <fullName evidence="3">RNase H type-1 domain-containing protein</fullName>
    </recommendedName>
</protein>
<evidence type="ECO:0000313" key="1">
    <source>
        <dbReference type="EMBL" id="GAA0165734.1"/>
    </source>
</evidence>
<dbReference type="EMBL" id="BAABME010005474">
    <property type="protein sequence ID" value="GAA0165734.1"/>
    <property type="molecule type" value="Genomic_DNA"/>
</dbReference>
<dbReference type="Gene3D" id="3.30.420.10">
    <property type="entry name" value="Ribonuclease H-like superfamily/Ribonuclease H"/>
    <property type="match status" value="1"/>
</dbReference>
<dbReference type="Proteomes" id="UP001454036">
    <property type="component" value="Unassembled WGS sequence"/>
</dbReference>
<accession>A0AAV3QNW7</accession>
<comment type="caution">
    <text evidence="1">The sequence shown here is derived from an EMBL/GenBank/DDBJ whole genome shotgun (WGS) entry which is preliminary data.</text>
</comment>
<name>A0AAV3QNW7_LITER</name>
<sequence>MGGCGIKNESLIKYHAKAATLARGFAHIIFEHILRTKNEEADRLSKLATTYYDELQKEVYIEVRDHRAYKETPVKAVVEEPQDWRIAIARFLQGDYYLRTQSKQGKSSREVSGFVCMRESCIENPSKDHCCYAYHKKISKRCYMKYTSDGVAAILMEDF</sequence>
<proteinExistence type="predicted"/>
<evidence type="ECO:0000313" key="2">
    <source>
        <dbReference type="Proteomes" id="UP001454036"/>
    </source>
</evidence>
<keyword evidence="2" id="KW-1185">Reference proteome</keyword>
<dbReference type="InterPro" id="IPR036397">
    <property type="entry name" value="RNaseH_sf"/>
</dbReference>
<reference evidence="1 2" key="1">
    <citation type="submission" date="2024-01" db="EMBL/GenBank/DDBJ databases">
        <title>The complete chloroplast genome sequence of Lithospermum erythrorhizon: insights into the phylogenetic relationship among Boraginaceae species and the maternal lineages of purple gromwells.</title>
        <authorList>
            <person name="Okada T."/>
            <person name="Watanabe K."/>
        </authorList>
    </citation>
    <scope>NUCLEOTIDE SEQUENCE [LARGE SCALE GENOMIC DNA]</scope>
</reference>
<dbReference type="GO" id="GO:0003676">
    <property type="term" value="F:nucleic acid binding"/>
    <property type="evidence" value="ECO:0007669"/>
    <property type="project" value="InterPro"/>
</dbReference>
<organism evidence="1 2">
    <name type="scientific">Lithospermum erythrorhizon</name>
    <name type="common">Purple gromwell</name>
    <name type="synonym">Lithospermum officinale var. erythrorhizon</name>
    <dbReference type="NCBI Taxonomy" id="34254"/>
    <lineage>
        <taxon>Eukaryota</taxon>
        <taxon>Viridiplantae</taxon>
        <taxon>Streptophyta</taxon>
        <taxon>Embryophyta</taxon>
        <taxon>Tracheophyta</taxon>
        <taxon>Spermatophyta</taxon>
        <taxon>Magnoliopsida</taxon>
        <taxon>eudicotyledons</taxon>
        <taxon>Gunneridae</taxon>
        <taxon>Pentapetalae</taxon>
        <taxon>asterids</taxon>
        <taxon>lamiids</taxon>
        <taxon>Boraginales</taxon>
        <taxon>Boraginaceae</taxon>
        <taxon>Boraginoideae</taxon>
        <taxon>Lithospermeae</taxon>
        <taxon>Lithospermum</taxon>
    </lineage>
</organism>
<dbReference type="AlphaFoldDB" id="A0AAV3QNW7"/>
<gene>
    <name evidence="1" type="ORF">LIER_21060</name>
</gene>
<evidence type="ECO:0008006" key="3">
    <source>
        <dbReference type="Google" id="ProtNLM"/>
    </source>
</evidence>